<dbReference type="Gene3D" id="1.10.357.10">
    <property type="entry name" value="Tetracycline Repressor, domain 2"/>
    <property type="match status" value="1"/>
</dbReference>
<evidence type="ECO:0000313" key="5">
    <source>
        <dbReference type="EMBL" id="OIR19641.1"/>
    </source>
</evidence>
<dbReference type="Pfam" id="PF14246">
    <property type="entry name" value="TetR_C_7"/>
    <property type="match status" value="1"/>
</dbReference>
<dbReference type="SUPFAM" id="SSF48498">
    <property type="entry name" value="Tetracyclin repressor-like, C-terminal domain"/>
    <property type="match status" value="1"/>
</dbReference>
<dbReference type="EMBL" id="MLJW01000001">
    <property type="protein sequence ID" value="OIR19641.1"/>
    <property type="molecule type" value="Genomic_DNA"/>
</dbReference>
<dbReference type="InterPro" id="IPR039536">
    <property type="entry name" value="TetR_C_Proteobacteria"/>
</dbReference>
<dbReference type="PRINTS" id="PR00455">
    <property type="entry name" value="HTHTETR"/>
</dbReference>
<organism evidence="5">
    <name type="scientific">mine drainage metagenome</name>
    <dbReference type="NCBI Taxonomy" id="410659"/>
    <lineage>
        <taxon>unclassified sequences</taxon>
        <taxon>metagenomes</taxon>
        <taxon>ecological metagenomes</taxon>
    </lineage>
</organism>
<feature type="domain" description="HTH tetR-type" evidence="4">
    <location>
        <begin position="6"/>
        <end position="66"/>
    </location>
</feature>
<evidence type="ECO:0000256" key="2">
    <source>
        <dbReference type="ARBA" id="ARBA00023125"/>
    </source>
</evidence>
<evidence type="ECO:0000259" key="4">
    <source>
        <dbReference type="PROSITE" id="PS50977"/>
    </source>
</evidence>
<evidence type="ECO:0000256" key="3">
    <source>
        <dbReference type="ARBA" id="ARBA00023163"/>
    </source>
</evidence>
<protein>
    <submittedName>
        <fullName evidence="5">Putative HTH-type transcriptional regulator YxaF</fullName>
    </submittedName>
</protein>
<dbReference type="PROSITE" id="PS50977">
    <property type="entry name" value="HTH_TETR_2"/>
    <property type="match status" value="1"/>
</dbReference>
<dbReference type="SUPFAM" id="SSF46689">
    <property type="entry name" value="Homeodomain-like"/>
    <property type="match status" value="1"/>
</dbReference>
<gene>
    <name evidence="5" type="primary">yxaF_1</name>
    <name evidence="5" type="ORF">GALL_05230</name>
</gene>
<dbReference type="InterPro" id="IPR001647">
    <property type="entry name" value="HTH_TetR"/>
</dbReference>
<sequence length="203" mass="22500">MRVKTDEKRQLIVDTAYRLFRANGFEKTSMSEITSQVGGSKATLYNYFSSKEELFVECMFGIAENYLDGIFSHLQDPAADIRTALQGFGENVTRLVCSPEIVAAQRLMIAEAGRAGIGKLFYEKINSLQEQTAAFIDSAMNAGKLRRGNPRLAAIQLKALMEAEIHDSYLLCVRTTAPDEAEIKALTEIAVDTFLRAYAPNAE</sequence>
<name>A0A1J5TFA7_9ZZZZ</name>
<dbReference type="PANTHER" id="PTHR30055:SF119">
    <property type="entry name" value="NALC"/>
    <property type="match status" value="1"/>
</dbReference>
<proteinExistence type="predicted"/>
<dbReference type="GO" id="GO:0003700">
    <property type="term" value="F:DNA-binding transcription factor activity"/>
    <property type="evidence" value="ECO:0007669"/>
    <property type="project" value="TreeGrafter"/>
</dbReference>
<dbReference type="GO" id="GO:0000976">
    <property type="term" value="F:transcription cis-regulatory region binding"/>
    <property type="evidence" value="ECO:0007669"/>
    <property type="project" value="TreeGrafter"/>
</dbReference>
<dbReference type="Pfam" id="PF00440">
    <property type="entry name" value="TetR_N"/>
    <property type="match status" value="1"/>
</dbReference>
<dbReference type="Gene3D" id="1.10.10.60">
    <property type="entry name" value="Homeodomain-like"/>
    <property type="match status" value="1"/>
</dbReference>
<comment type="caution">
    <text evidence="5">The sequence shown here is derived from an EMBL/GenBank/DDBJ whole genome shotgun (WGS) entry which is preliminary data.</text>
</comment>
<accession>A0A1J5TFA7</accession>
<keyword evidence="1" id="KW-0805">Transcription regulation</keyword>
<dbReference type="PANTHER" id="PTHR30055">
    <property type="entry name" value="HTH-TYPE TRANSCRIPTIONAL REGULATOR RUTR"/>
    <property type="match status" value="1"/>
</dbReference>
<evidence type="ECO:0000256" key="1">
    <source>
        <dbReference type="ARBA" id="ARBA00023015"/>
    </source>
</evidence>
<dbReference type="InterPro" id="IPR036271">
    <property type="entry name" value="Tet_transcr_reg_TetR-rel_C_sf"/>
</dbReference>
<reference evidence="5" key="1">
    <citation type="submission" date="2016-10" db="EMBL/GenBank/DDBJ databases">
        <title>Sequence of Gallionella enrichment culture.</title>
        <authorList>
            <person name="Poehlein A."/>
            <person name="Muehling M."/>
            <person name="Daniel R."/>
        </authorList>
    </citation>
    <scope>NUCLEOTIDE SEQUENCE</scope>
</reference>
<dbReference type="InterPro" id="IPR050109">
    <property type="entry name" value="HTH-type_TetR-like_transc_reg"/>
</dbReference>
<keyword evidence="3" id="KW-0804">Transcription</keyword>
<keyword evidence="2" id="KW-0238">DNA-binding</keyword>
<dbReference type="InterPro" id="IPR009057">
    <property type="entry name" value="Homeodomain-like_sf"/>
</dbReference>
<dbReference type="FunFam" id="1.10.10.60:FF:000141">
    <property type="entry name" value="TetR family transcriptional regulator"/>
    <property type="match status" value="1"/>
</dbReference>
<dbReference type="AlphaFoldDB" id="A0A1J5TFA7"/>